<dbReference type="Gene3D" id="3.30.930.10">
    <property type="entry name" value="Bira Bifunctional Protein, Domain 2"/>
    <property type="match status" value="1"/>
</dbReference>
<sequence length="264" mass="29795">MHTWRFIDSGTASAQWNMAVDEALLSAYKENDLPILRLYRWEEPSLSLGRFSHFQETLQLQKTQSSGVAYVRRITGGGILVHGGDISYSLIVPRSFVQKKGVRNSYRYLCGFLIKLYRDLGLDAGFAYDLQIPETKSPICLAGTEAYDIIIGGRKIGGNAQRHTRQALLQHGSIPLRLDKERFEALFSEDSGLSLTNTLDTLQIDMTEERLSLEIQKAFNETLGTIVQTGSLSAEELMLAERLFKEKYSQEAWNVHAKNTLQQT</sequence>
<dbReference type="PROSITE" id="PS51733">
    <property type="entry name" value="BPL_LPL_CATALYTIC"/>
    <property type="match status" value="1"/>
</dbReference>
<evidence type="ECO:0000313" key="3">
    <source>
        <dbReference type="Proteomes" id="UP000075359"/>
    </source>
</evidence>
<dbReference type="STRING" id="1630136.AS592_07320"/>
<dbReference type="Proteomes" id="UP000075359">
    <property type="component" value="Unassembled WGS sequence"/>
</dbReference>
<gene>
    <name evidence="2" type="ORF">AS592_07320</name>
</gene>
<evidence type="ECO:0000313" key="2">
    <source>
        <dbReference type="EMBL" id="KYJ86603.1"/>
    </source>
</evidence>
<name>A0A151CH68_9BACT</name>
<organism evidence="2 3">
    <name type="scientific">Sulfurovum riftiae</name>
    <dbReference type="NCBI Taxonomy" id="1630136"/>
    <lineage>
        <taxon>Bacteria</taxon>
        <taxon>Pseudomonadati</taxon>
        <taxon>Campylobacterota</taxon>
        <taxon>Epsilonproteobacteria</taxon>
        <taxon>Campylobacterales</taxon>
        <taxon>Sulfurovaceae</taxon>
        <taxon>Sulfurovum</taxon>
    </lineage>
</organism>
<feature type="domain" description="BPL/LPL catalytic" evidence="1">
    <location>
        <begin position="30"/>
        <end position="227"/>
    </location>
</feature>
<dbReference type="InterPro" id="IPR050664">
    <property type="entry name" value="Octanoyltrans_LipM/LipL"/>
</dbReference>
<dbReference type="AlphaFoldDB" id="A0A151CH68"/>
<comment type="caution">
    <text evidence="2">The sequence shown here is derived from an EMBL/GenBank/DDBJ whole genome shotgun (WGS) entry which is preliminary data.</text>
</comment>
<dbReference type="InterPro" id="IPR045864">
    <property type="entry name" value="aa-tRNA-synth_II/BPL/LPL"/>
</dbReference>
<accession>A0A151CH68</accession>
<dbReference type="PANTHER" id="PTHR43679:SF2">
    <property type="entry name" value="OCTANOYL-[GCVH]:PROTEIN N-OCTANOYLTRANSFERASE"/>
    <property type="match status" value="1"/>
</dbReference>
<dbReference type="PANTHER" id="PTHR43679">
    <property type="entry name" value="OCTANOYLTRANSFERASE LIPM-RELATED"/>
    <property type="match status" value="1"/>
</dbReference>
<evidence type="ECO:0000259" key="1">
    <source>
        <dbReference type="PROSITE" id="PS51733"/>
    </source>
</evidence>
<protein>
    <recommendedName>
        <fullName evidence="1">BPL/LPL catalytic domain-containing protein</fullName>
    </recommendedName>
</protein>
<keyword evidence="3" id="KW-1185">Reference proteome</keyword>
<dbReference type="InterPro" id="IPR004143">
    <property type="entry name" value="BPL_LPL_catalytic"/>
</dbReference>
<proteinExistence type="predicted"/>
<dbReference type="Pfam" id="PF21948">
    <property type="entry name" value="LplA-B_cat"/>
    <property type="match status" value="1"/>
</dbReference>
<dbReference type="SUPFAM" id="SSF55681">
    <property type="entry name" value="Class II aaRS and biotin synthetases"/>
    <property type="match status" value="1"/>
</dbReference>
<dbReference type="EMBL" id="LNKT01000023">
    <property type="protein sequence ID" value="KYJ86603.1"/>
    <property type="molecule type" value="Genomic_DNA"/>
</dbReference>
<reference evidence="2 3" key="1">
    <citation type="submission" date="2015-11" db="EMBL/GenBank/DDBJ databases">
        <title>Draft genome of Sulfurovum riftiae 1812E, a member of the Epsilonproteobacteria isolated from the tube of the deep-sea hydrothermal vent tubewom Riftia pachyptila.</title>
        <authorList>
            <person name="Vetriani C."/>
            <person name="Giovannelli D."/>
        </authorList>
    </citation>
    <scope>NUCLEOTIDE SEQUENCE [LARGE SCALE GENOMIC DNA]</scope>
    <source>
        <strain evidence="2 3">1812E</strain>
    </source>
</reference>